<evidence type="ECO:0000256" key="2">
    <source>
        <dbReference type="ARBA" id="ARBA00022561"/>
    </source>
</evidence>
<dbReference type="Proteomes" id="UP000201555">
    <property type="component" value="Segment"/>
</dbReference>
<dbReference type="KEGG" id="vg:5179527"/>
<dbReference type="GeneID" id="5179527"/>
<evidence type="ECO:0000313" key="4">
    <source>
        <dbReference type="EMBL" id="ABI23188.1"/>
    </source>
</evidence>
<dbReference type="RefSeq" id="YP_762628.1">
    <property type="nucleotide sequence ID" value="NC_008366.1"/>
</dbReference>
<dbReference type="EMBL" id="DQ860839">
    <property type="protein sequence ID" value="ABI23188.1"/>
    <property type="molecule type" value="Genomic_RNA"/>
</dbReference>
<proteinExistence type="predicted"/>
<dbReference type="Pfam" id="PF01785">
    <property type="entry name" value="Closter_coat"/>
    <property type="match status" value="1"/>
</dbReference>
<dbReference type="OrthoDB" id="26775at10239"/>
<sequence>MPEVRYSDITGLSVGNSTATNTADAALVAKDILAKVKETNPTLTDDHLNLIWGVVLLRLAVRTTSEKSLGFEETTFKIGDVEYKIKDEDFVNVVDKHVKTRFEKNPLRHWARGSNAAYLDIARKTPNEIMSARALKCGLPKDVGYLCADFLVGSGLSDFERTCYLQAQNHMLAEKAGIPATGTLTTIANLGYYKA</sequence>
<accession>Q0GK48</accession>
<keyword evidence="2" id="KW-0167">Capsid protein</keyword>
<keyword evidence="3" id="KW-0946">Virion</keyword>
<comment type="subcellular location">
    <subcellularLocation>
        <location evidence="1">Virion</location>
    </subcellularLocation>
</comment>
<name>Q0GK48_9CLOS</name>
<protein>
    <submittedName>
        <fullName evidence="4">CP</fullName>
    </submittedName>
</protein>
<evidence type="ECO:0000256" key="3">
    <source>
        <dbReference type="ARBA" id="ARBA00022844"/>
    </source>
</evidence>
<reference evidence="4 5" key="1">
    <citation type="journal article" date="2007" name="Virus Res.">
        <title>Strawberry chlorotic fleck: identification and characterization of a novel Closterovirus associated with the disease.</title>
        <authorList>
            <person name="Tzanetakis I.E."/>
            <person name="Martin R.R."/>
        </authorList>
    </citation>
    <scope>NUCLEOTIDE SEQUENCE [LARGE SCALE GENOMIC DNA]</scope>
</reference>
<dbReference type="GO" id="GO:0019028">
    <property type="term" value="C:viral capsid"/>
    <property type="evidence" value="ECO:0007669"/>
    <property type="project" value="UniProtKB-KW"/>
</dbReference>
<evidence type="ECO:0000256" key="1">
    <source>
        <dbReference type="ARBA" id="ARBA00004328"/>
    </source>
</evidence>
<keyword evidence="5" id="KW-1185">Reference proteome</keyword>
<evidence type="ECO:0000313" key="5">
    <source>
        <dbReference type="Proteomes" id="UP000201555"/>
    </source>
</evidence>
<dbReference type="InterPro" id="IPR002679">
    <property type="entry name" value="Closter_coat"/>
</dbReference>
<organism evidence="4 5">
    <name type="scientific">Strawberry chlorotic fleck-associated virus</name>
    <dbReference type="NCBI Taxonomy" id="399314"/>
    <lineage>
        <taxon>Viruses</taxon>
        <taxon>Riboviria</taxon>
        <taxon>Orthornavirae</taxon>
        <taxon>Kitrinoviricota</taxon>
        <taxon>Alsuviricetes</taxon>
        <taxon>Martellivirales</taxon>
        <taxon>Closteroviridae</taxon>
        <taxon>Closterovirus</taxon>
        <taxon>Closterovirus fragariae</taxon>
    </lineage>
</organism>